<evidence type="ECO:0000256" key="5">
    <source>
        <dbReference type="ARBA" id="ARBA00022989"/>
    </source>
</evidence>
<keyword evidence="3" id="KW-0547">Nucleotide-binding</keyword>
<dbReference type="InterPro" id="IPR039421">
    <property type="entry name" value="Type_1_exporter"/>
</dbReference>
<dbReference type="RefSeq" id="WP_005922530.1">
    <property type="nucleotide sequence ID" value="NZ_CP013004.1"/>
</dbReference>
<keyword evidence="2 7" id="KW-0812">Transmembrane</keyword>
<comment type="caution">
    <text evidence="10">The sequence shown here is derived from an EMBL/GenBank/DDBJ whole genome shotgun (WGS) entry which is preliminary data.</text>
</comment>
<feature type="transmembrane region" description="Helical" evidence="7">
    <location>
        <begin position="20"/>
        <end position="38"/>
    </location>
</feature>
<comment type="subcellular location">
    <subcellularLocation>
        <location evidence="1">Cell membrane</location>
        <topology evidence="1">Multi-pass membrane protein</topology>
    </subcellularLocation>
</comment>
<evidence type="ECO:0000259" key="9">
    <source>
        <dbReference type="PROSITE" id="PS50929"/>
    </source>
</evidence>
<evidence type="ECO:0000256" key="7">
    <source>
        <dbReference type="SAM" id="Phobius"/>
    </source>
</evidence>
<dbReference type="GO" id="GO:0016887">
    <property type="term" value="F:ATP hydrolysis activity"/>
    <property type="evidence" value="ECO:0007669"/>
    <property type="project" value="InterPro"/>
</dbReference>
<dbReference type="InterPro" id="IPR003593">
    <property type="entry name" value="AAA+_ATPase"/>
</dbReference>
<evidence type="ECO:0000256" key="6">
    <source>
        <dbReference type="ARBA" id="ARBA00023136"/>
    </source>
</evidence>
<dbReference type="GO" id="GO:0005524">
    <property type="term" value="F:ATP binding"/>
    <property type="evidence" value="ECO:0007669"/>
    <property type="project" value="UniProtKB-KW"/>
</dbReference>
<dbReference type="AlphaFoldDB" id="A0AA44Z3C9"/>
<dbReference type="EMBL" id="PYJH01000006">
    <property type="protein sequence ID" value="PUE95556.1"/>
    <property type="molecule type" value="Genomic_DNA"/>
</dbReference>
<dbReference type="NCBIfam" id="TIGR02868">
    <property type="entry name" value="CydC"/>
    <property type="match status" value="1"/>
</dbReference>
<dbReference type="InterPro" id="IPR036640">
    <property type="entry name" value="ABC1_TM_sf"/>
</dbReference>
<dbReference type="SMART" id="SM00382">
    <property type="entry name" value="AAA"/>
    <property type="match status" value="1"/>
</dbReference>
<dbReference type="InterPro" id="IPR027417">
    <property type="entry name" value="P-loop_NTPase"/>
</dbReference>
<dbReference type="PROSITE" id="PS50893">
    <property type="entry name" value="ABC_TRANSPORTER_2"/>
    <property type="match status" value="1"/>
</dbReference>
<dbReference type="InterPro" id="IPR017871">
    <property type="entry name" value="ABC_transporter-like_CS"/>
</dbReference>
<evidence type="ECO:0000256" key="1">
    <source>
        <dbReference type="ARBA" id="ARBA00004651"/>
    </source>
</evidence>
<feature type="transmembrane region" description="Helical" evidence="7">
    <location>
        <begin position="168"/>
        <end position="185"/>
    </location>
</feature>
<feature type="domain" description="ABC transmembrane type-1" evidence="9">
    <location>
        <begin position="26"/>
        <end position="309"/>
    </location>
</feature>
<evidence type="ECO:0000259" key="8">
    <source>
        <dbReference type="PROSITE" id="PS50893"/>
    </source>
</evidence>
<sequence length="561" mass="59069">MSRAQPDRVRDVFGRHAWRLLLSAVLVLVTMLAGVGLLGLSGSFLTAAALAGVAGMGTGFNFFSPSAGIRALTFARIVSRYGEKLIGHDATLRIARDLRVWFFRRALPLAPGRLSATRTGDLLARLMSDIGEVDGLSVRALAPLAALLGIWLGGVVAAALIYLPAACLLLVLGVLIGGLVPWQVARGGAQREQLRAQQRTTLRTQAFEGLEGAADLAAVDAQGAWLQRSDAAAAAVTGGDRIQRRRLITGNLLHALCGGLGLAGMLWLALGAAERGLIAAELAAGLVFLTMALLEVWAGAGLALQALQSARVAAGRLQAIVDQAPSVSDPAHAIDVPRTGTLQLQQVSFAWPGSVRPVLHALDLTLAPGERIAISGDSGSGKSTLSALLLRLWDPQAGQLRYAGIDLRHVAQAQWHQRIAWLPQNAPVFAGSVRDNLLIGDATADDAALWQVLEQVRLGAWASANDGLDTWVGENGATLSAGQARRLALARALLRDAPILLLDEPTDGLDVDTADALLRDLAAALGECSLAMITHDALPPGVVQRHYRMREGTLELLDQNA</sequence>
<dbReference type="Pfam" id="PF00005">
    <property type="entry name" value="ABC_tran"/>
    <property type="match status" value="1"/>
</dbReference>
<keyword evidence="6 7" id="KW-0472">Membrane</keyword>
<evidence type="ECO:0000313" key="11">
    <source>
        <dbReference type="Proteomes" id="UP000251513"/>
    </source>
</evidence>
<dbReference type="Proteomes" id="UP000251513">
    <property type="component" value="Unassembled WGS sequence"/>
</dbReference>
<dbReference type="SUPFAM" id="SSF90123">
    <property type="entry name" value="ABC transporter transmembrane region"/>
    <property type="match status" value="1"/>
</dbReference>
<dbReference type="InterPro" id="IPR014223">
    <property type="entry name" value="ABC_CydC/D"/>
</dbReference>
<feature type="transmembrane region" description="Helical" evidence="7">
    <location>
        <begin position="44"/>
        <end position="63"/>
    </location>
</feature>
<dbReference type="GO" id="GO:0045454">
    <property type="term" value="P:cell redox homeostasis"/>
    <property type="evidence" value="ECO:0007669"/>
    <property type="project" value="InterPro"/>
</dbReference>
<feature type="transmembrane region" description="Helical" evidence="7">
    <location>
        <begin position="140"/>
        <end position="162"/>
    </location>
</feature>
<gene>
    <name evidence="10" type="primary">cydC</name>
    <name evidence="10" type="ORF">C7T86_04860</name>
</gene>
<dbReference type="Gene3D" id="1.20.1560.10">
    <property type="entry name" value="ABC transporter type 1, transmembrane domain"/>
    <property type="match status" value="1"/>
</dbReference>
<dbReference type="GO" id="GO:0140359">
    <property type="term" value="F:ABC-type transporter activity"/>
    <property type="evidence" value="ECO:0007669"/>
    <property type="project" value="InterPro"/>
</dbReference>
<dbReference type="PANTHER" id="PTHR24221">
    <property type="entry name" value="ATP-BINDING CASSETTE SUB-FAMILY B"/>
    <property type="match status" value="1"/>
</dbReference>
<evidence type="ECO:0000313" key="10">
    <source>
        <dbReference type="EMBL" id="PUE95556.1"/>
    </source>
</evidence>
<dbReference type="InterPro" id="IPR011527">
    <property type="entry name" value="ABC1_TM_dom"/>
</dbReference>
<dbReference type="Gene3D" id="3.40.50.300">
    <property type="entry name" value="P-loop containing nucleotide triphosphate hydrolases"/>
    <property type="match status" value="1"/>
</dbReference>
<dbReference type="InterPro" id="IPR003439">
    <property type="entry name" value="ABC_transporter-like_ATP-bd"/>
</dbReference>
<dbReference type="SUPFAM" id="SSF52540">
    <property type="entry name" value="P-loop containing nucleoside triphosphate hydrolases"/>
    <property type="match status" value="1"/>
</dbReference>
<dbReference type="PROSITE" id="PS50929">
    <property type="entry name" value="ABC_TM1F"/>
    <property type="match status" value="1"/>
</dbReference>
<accession>A0AA44Z3C9</accession>
<name>A0AA44Z3C9_XANCM</name>
<dbReference type="PROSITE" id="PS00211">
    <property type="entry name" value="ABC_TRANSPORTER_1"/>
    <property type="match status" value="1"/>
</dbReference>
<dbReference type="GO" id="GO:0034775">
    <property type="term" value="P:glutathione transmembrane transport"/>
    <property type="evidence" value="ECO:0007669"/>
    <property type="project" value="InterPro"/>
</dbReference>
<proteinExistence type="predicted"/>
<dbReference type="PANTHER" id="PTHR24221:SF654">
    <property type="entry name" value="ATP-BINDING CASSETTE SUB-FAMILY B MEMBER 6"/>
    <property type="match status" value="1"/>
</dbReference>
<feature type="transmembrane region" description="Helical" evidence="7">
    <location>
        <begin position="282"/>
        <end position="307"/>
    </location>
</feature>
<protein>
    <submittedName>
        <fullName evidence="10">Thiol reductant ABC exporter subunit CydC</fullName>
    </submittedName>
</protein>
<organism evidence="10 11">
    <name type="scientific">Xanthomonas campestris pv. malvacearum</name>
    <dbReference type="NCBI Taxonomy" id="86040"/>
    <lineage>
        <taxon>Bacteria</taxon>
        <taxon>Pseudomonadati</taxon>
        <taxon>Pseudomonadota</taxon>
        <taxon>Gammaproteobacteria</taxon>
        <taxon>Lysobacterales</taxon>
        <taxon>Lysobacteraceae</taxon>
        <taxon>Xanthomonas</taxon>
    </lineage>
</organism>
<evidence type="ECO:0000256" key="2">
    <source>
        <dbReference type="ARBA" id="ARBA00022692"/>
    </source>
</evidence>
<evidence type="ECO:0000256" key="4">
    <source>
        <dbReference type="ARBA" id="ARBA00022840"/>
    </source>
</evidence>
<dbReference type="GO" id="GO:0034040">
    <property type="term" value="F:ATPase-coupled lipid transmembrane transporter activity"/>
    <property type="evidence" value="ECO:0007669"/>
    <property type="project" value="TreeGrafter"/>
</dbReference>
<feature type="transmembrane region" description="Helical" evidence="7">
    <location>
        <begin position="251"/>
        <end position="270"/>
    </location>
</feature>
<dbReference type="GO" id="GO:0005886">
    <property type="term" value="C:plasma membrane"/>
    <property type="evidence" value="ECO:0007669"/>
    <property type="project" value="UniProtKB-SubCell"/>
</dbReference>
<evidence type="ECO:0000256" key="3">
    <source>
        <dbReference type="ARBA" id="ARBA00022741"/>
    </source>
</evidence>
<keyword evidence="5 7" id="KW-1133">Transmembrane helix</keyword>
<keyword evidence="4" id="KW-0067">ATP-binding</keyword>
<reference evidence="10 11" key="1">
    <citation type="submission" date="2018-03" db="EMBL/GenBank/DDBJ databases">
        <title>Sequencing of reference strains of Xanthomonas.</title>
        <authorList>
            <person name="Studholme D.J."/>
            <person name="Vicente J."/>
            <person name="Sarris P."/>
        </authorList>
    </citation>
    <scope>NUCLEOTIDE SEQUENCE [LARGE SCALE GENOMIC DNA]</scope>
    <source>
        <strain evidence="10 11">WHRI 5232</strain>
    </source>
</reference>
<feature type="domain" description="ABC transporter" evidence="8">
    <location>
        <begin position="342"/>
        <end position="561"/>
    </location>
</feature>
<dbReference type="Pfam" id="PF00664">
    <property type="entry name" value="ABC_membrane"/>
    <property type="match status" value="1"/>
</dbReference>